<keyword evidence="2" id="KW-1185">Reference proteome</keyword>
<dbReference type="Proteomes" id="UP000721415">
    <property type="component" value="Unassembled WGS sequence"/>
</dbReference>
<sequence>MKRIMVGICFLLLTMIMIEVPKVEANEVMDAIASDEDGQIEFEFFNLDENLTDVNSYPVRVRLEGLNTDQAYIRMIWDLEVRELDEVFPISIHEDMNAPVPVLPNGDTYMATGRIEFEGVSQEMFGGHLYLTNLPSQSGIQLMMADYVNNEQGQKKFHWMLTETDDIAGSPVEEVARDIYDLDERVLAWTQEVGGKFYRIYPPNKAELDHSGLTFDELMNYMTLDGLAVNPLETPGYTLHAVYSTAIQGVDHEEYITYLMLEFQGQAQVWVSTQSSTDSPVNFHLTENAQMRQLFEDWFYSAN</sequence>
<organism evidence="1 2">
    <name type="scientific">Facklamia lactis</name>
    <dbReference type="NCBI Taxonomy" id="2749967"/>
    <lineage>
        <taxon>Bacteria</taxon>
        <taxon>Bacillati</taxon>
        <taxon>Bacillota</taxon>
        <taxon>Bacilli</taxon>
        <taxon>Lactobacillales</taxon>
        <taxon>Aerococcaceae</taxon>
        <taxon>Facklamia</taxon>
    </lineage>
</organism>
<comment type="caution">
    <text evidence="1">The sequence shown here is derived from an EMBL/GenBank/DDBJ whole genome shotgun (WGS) entry which is preliminary data.</text>
</comment>
<name>A0ABS0LVC7_9LACT</name>
<evidence type="ECO:0008006" key="3">
    <source>
        <dbReference type="Google" id="ProtNLM"/>
    </source>
</evidence>
<dbReference type="EMBL" id="JACBXQ010000007">
    <property type="protein sequence ID" value="MBG9987316.1"/>
    <property type="molecule type" value="Genomic_DNA"/>
</dbReference>
<dbReference type="RefSeq" id="WP_197116239.1">
    <property type="nucleotide sequence ID" value="NZ_JACBXQ010000007.1"/>
</dbReference>
<accession>A0ABS0LVC7</accession>
<gene>
    <name evidence="1" type="ORF">HZY91_10605</name>
</gene>
<protein>
    <recommendedName>
        <fullName evidence="3">DUF4767 domain-containing protein</fullName>
    </recommendedName>
</protein>
<proteinExistence type="predicted"/>
<evidence type="ECO:0000313" key="2">
    <source>
        <dbReference type="Proteomes" id="UP000721415"/>
    </source>
</evidence>
<evidence type="ECO:0000313" key="1">
    <source>
        <dbReference type="EMBL" id="MBG9987316.1"/>
    </source>
</evidence>
<reference evidence="1 2" key="1">
    <citation type="submission" date="2020-07" db="EMBL/GenBank/DDBJ databases">
        <title>Facklamia lactis sp. nov., isolated from raw milk.</title>
        <authorList>
            <person name="Doll E.V."/>
            <person name="Huptas C."/>
            <person name="Staib L."/>
            <person name="Wenning M."/>
            <person name="Scherer S."/>
        </authorList>
    </citation>
    <scope>NUCLEOTIDE SEQUENCE [LARGE SCALE GENOMIC DNA]</scope>
    <source>
        <strain evidence="1 2">DSM 111018</strain>
    </source>
</reference>